<dbReference type="EMBL" id="CM004387">
    <property type="protein sequence ID" value="OAY61468.1"/>
    <property type="molecule type" value="Genomic_DNA"/>
</dbReference>
<evidence type="ECO:0000256" key="1">
    <source>
        <dbReference type="SAM" id="Phobius"/>
    </source>
</evidence>
<dbReference type="Gene3D" id="1.20.1250.20">
    <property type="entry name" value="MFS general substrate transporter like domains"/>
    <property type="match status" value="1"/>
</dbReference>
<name>A0A2C9WM85_MANES</name>
<accession>A0A2C9WM85</accession>
<feature type="transmembrane region" description="Helical" evidence="1">
    <location>
        <begin position="34"/>
        <end position="52"/>
    </location>
</feature>
<proteinExistence type="predicted"/>
<keyword evidence="1" id="KW-0472">Membrane</keyword>
<dbReference type="InterPro" id="IPR036259">
    <property type="entry name" value="MFS_trans_sf"/>
</dbReference>
<sequence length="73" mass="8847">MGYYLSSVIVSIVNSITDHDQVTLHINYYQLERFYWLMCVLSAVNFLHYLLWANWYKYRSTRSGWQSQFTHST</sequence>
<organism evidence="2">
    <name type="scientific">Manihot esculenta</name>
    <name type="common">Cassava</name>
    <name type="synonym">Jatropha manihot</name>
    <dbReference type="NCBI Taxonomy" id="3983"/>
    <lineage>
        <taxon>Eukaryota</taxon>
        <taxon>Viridiplantae</taxon>
        <taxon>Streptophyta</taxon>
        <taxon>Embryophyta</taxon>
        <taxon>Tracheophyta</taxon>
        <taxon>Spermatophyta</taxon>
        <taxon>Magnoliopsida</taxon>
        <taxon>eudicotyledons</taxon>
        <taxon>Gunneridae</taxon>
        <taxon>Pentapetalae</taxon>
        <taxon>rosids</taxon>
        <taxon>fabids</taxon>
        <taxon>Malpighiales</taxon>
        <taxon>Euphorbiaceae</taxon>
        <taxon>Crotonoideae</taxon>
        <taxon>Manihoteae</taxon>
        <taxon>Manihot</taxon>
    </lineage>
</organism>
<reference evidence="2" key="1">
    <citation type="submission" date="2016-02" db="EMBL/GenBank/DDBJ databases">
        <title>WGS assembly of Manihot esculenta.</title>
        <authorList>
            <person name="Bredeson J.V."/>
            <person name="Prochnik S.E."/>
            <person name="Lyons J.B."/>
            <person name="Schmutz J."/>
            <person name="Grimwood J."/>
            <person name="Vrebalov J."/>
            <person name="Bart R.S."/>
            <person name="Amuge T."/>
            <person name="Ferguson M.E."/>
            <person name="Green R."/>
            <person name="Putnam N."/>
            <person name="Stites J."/>
            <person name="Rounsley S."/>
            <person name="Rokhsar D.S."/>
        </authorList>
    </citation>
    <scope>NUCLEOTIDE SEQUENCE [LARGE SCALE GENOMIC DNA]</scope>
    <source>
        <tissue evidence="2">Leaf</tissue>
    </source>
</reference>
<dbReference type="AlphaFoldDB" id="A0A2C9WM85"/>
<dbReference type="STRING" id="3983.A0A2C9WM85"/>
<keyword evidence="1" id="KW-0812">Transmembrane</keyword>
<evidence type="ECO:0000313" key="2">
    <source>
        <dbReference type="EMBL" id="OAY61468.1"/>
    </source>
</evidence>
<keyword evidence="1" id="KW-1133">Transmembrane helix</keyword>
<gene>
    <name evidence="2" type="ORF">MANES_01G191100</name>
</gene>
<protein>
    <submittedName>
        <fullName evidence="2">Uncharacterized protein</fullName>
    </submittedName>
</protein>